<reference evidence="8 9" key="1">
    <citation type="submission" date="2021-03" db="EMBL/GenBank/DDBJ databases">
        <title>Genomic and phenotypic characterization of Chloracidobacterium isolates provides evidence for multiple species.</title>
        <authorList>
            <person name="Saini M.K."/>
            <person name="Costas A.M.G."/>
            <person name="Tank M."/>
            <person name="Bryant D.A."/>
        </authorList>
    </citation>
    <scope>NUCLEOTIDE SEQUENCE [LARGE SCALE GENOMIC DNA]</scope>
    <source>
        <strain evidence="8 9">N</strain>
    </source>
</reference>
<keyword evidence="8" id="KW-0723">Serine/threonine-protein kinase</keyword>
<dbReference type="SMART" id="SM00220">
    <property type="entry name" value="S_TKc"/>
    <property type="match status" value="1"/>
</dbReference>
<dbReference type="SUPFAM" id="SSF56112">
    <property type="entry name" value="Protein kinase-like (PK-like)"/>
    <property type="match status" value="1"/>
</dbReference>
<dbReference type="PROSITE" id="PS00108">
    <property type="entry name" value="PROTEIN_KINASE_ST"/>
    <property type="match status" value="1"/>
</dbReference>
<evidence type="ECO:0000313" key="8">
    <source>
        <dbReference type="EMBL" id="QUV94476.1"/>
    </source>
</evidence>
<dbReference type="RefSeq" id="WP_058866556.1">
    <property type="nucleotide sequence ID" value="NZ_CP072642.1"/>
</dbReference>
<keyword evidence="3 8" id="KW-0418">Kinase</keyword>
<proteinExistence type="predicted"/>
<dbReference type="PANTHER" id="PTHR43289:SF6">
    <property type="entry name" value="SERINE_THREONINE-PROTEIN KINASE NEKL-3"/>
    <property type="match status" value="1"/>
</dbReference>
<dbReference type="PROSITE" id="PS50011">
    <property type="entry name" value="PROTEIN_KINASE_DOM"/>
    <property type="match status" value="1"/>
</dbReference>
<dbReference type="PANTHER" id="PTHR43289">
    <property type="entry name" value="MITOGEN-ACTIVATED PROTEIN KINASE KINASE KINASE 20-RELATED"/>
    <property type="match status" value="1"/>
</dbReference>
<evidence type="ECO:0000256" key="6">
    <source>
        <dbReference type="SAM" id="Coils"/>
    </source>
</evidence>
<protein>
    <submittedName>
        <fullName evidence="8">Serine/threonine protein kinase</fullName>
    </submittedName>
</protein>
<evidence type="ECO:0000256" key="5">
    <source>
        <dbReference type="PROSITE-ProRule" id="PRU10141"/>
    </source>
</evidence>
<feature type="coiled-coil region" evidence="6">
    <location>
        <begin position="70"/>
        <end position="97"/>
    </location>
</feature>
<dbReference type="EMBL" id="CP072642">
    <property type="protein sequence ID" value="QUV94476.1"/>
    <property type="molecule type" value="Genomic_DNA"/>
</dbReference>
<evidence type="ECO:0000313" key="9">
    <source>
        <dbReference type="Proteomes" id="UP000677668"/>
    </source>
</evidence>
<sequence length="397" mass="43531">MAEPKPKTAAEEVFATEFAVLATAERIAAEGLPNGAEWQREFSELARKYRALLKQAVKMTGIGDATQSRLLRIQHELEAKNRELLEKNQALIRAQEALLQSQARAQTIFSAYTEALPGTVLDGRYRLERKIGAGGYGAVYEATHLALNTTVAVKILQPRGGSVTPEELDRFKREGISACRVQHPNAVNVIDFGISSNGFAYLVMELLHGVTLGQELKRLGRLSPQRCLDIILPVASVLAEAHAMHIVHRDIKPDNIFLHRPPTGEVVKLLDFGLAKLMAAEDGSHPEATRGLIVGTPKYMPPERLSFLPYDGRADIYSLGIVTYEILAGRPPFTAQNGNVAALMTAHLQSVPPPLASFAPDVPPILEAVTMRMLHKVPSSRPTAQEVVRLLRPLSHH</sequence>
<feature type="domain" description="Protein kinase" evidence="7">
    <location>
        <begin position="125"/>
        <end position="397"/>
    </location>
</feature>
<dbReference type="Gene3D" id="1.10.510.10">
    <property type="entry name" value="Transferase(Phosphotransferase) domain 1"/>
    <property type="match status" value="1"/>
</dbReference>
<dbReference type="InterPro" id="IPR008271">
    <property type="entry name" value="Ser/Thr_kinase_AS"/>
</dbReference>
<dbReference type="InterPro" id="IPR017441">
    <property type="entry name" value="Protein_kinase_ATP_BS"/>
</dbReference>
<dbReference type="InterPro" id="IPR000719">
    <property type="entry name" value="Prot_kinase_dom"/>
</dbReference>
<evidence type="ECO:0000256" key="1">
    <source>
        <dbReference type="ARBA" id="ARBA00022679"/>
    </source>
</evidence>
<keyword evidence="1" id="KW-0808">Transferase</keyword>
<gene>
    <name evidence="8" type="ORF">J8C05_03245</name>
</gene>
<organism evidence="8 9">
    <name type="scientific">Chloracidobacterium sp. N</name>
    <dbReference type="NCBI Taxonomy" id="2821540"/>
    <lineage>
        <taxon>Bacteria</taxon>
        <taxon>Pseudomonadati</taxon>
        <taxon>Acidobacteriota</taxon>
        <taxon>Terriglobia</taxon>
        <taxon>Terriglobales</taxon>
        <taxon>Acidobacteriaceae</taxon>
        <taxon>Chloracidobacterium</taxon>
        <taxon>Chloracidobacterium aggregatum</taxon>
    </lineage>
</organism>
<evidence type="ECO:0000259" key="7">
    <source>
        <dbReference type="PROSITE" id="PS50011"/>
    </source>
</evidence>
<feature type="binding site" evidence="5">
    <location>
        <position position="154"/>
    </location>
    <ligand>
        <name>ATP</name>
        <dbReference type="ChEBI" id="CHEBI:30616"/>
    </ligand>
</feature>
<dbReference type="GO" id="GO:0004674">
    <property type="term" value="F:protein serine/threonine kinase activity"/>
    <property type="evidence" value="ECO:0007669"/>
    <property type="project" value="UniProtKB-KW"/>
</dbReference>
<dbReference type="Pfam" id="PF00069">
    <property type="entry name" value="Pkinase"/>
    <property type="match status" value="1"/>
</dbReference>
<dbReference type="CDD" id="cd14014">
    <property type="entry name" value="STKc_PknB_like"/>
    <property type="match status" value="1"/>
</dbReference>
<evidence type="ECO:0000256" key="3">
    <source>
        <dbReference type="ARBA" id="ARBA00022777"/>
    </source>
</evidence>
<dbReference type="Proteomes" id="UP000677668">
    <property type="component" value="Chromosome 1"/>
</dbReference>
<keyword evidence="4 5" id="KW-0067">ATP-binding</keyword>
<keyword evidence="6" id="KW-0175">Coiled coil</keyword>
<evidence type="ECO:0000256" key="4">
    <source>
        <dbReference type="ARBA" id="ARBA00022840"/>
    </source>
</evidence>
<evidence type="ECO:0000256" key="2">
    <source>
        <dbReference type="ARBA" id="ARBA00022741"/>
    </source>
</evidence>
<keyword evidence="2 5" id="KW-0547">Nucleotide-binding</keyword>
<dbReference type="Gene3D" id="3.30.200.20">
    <property type="entry name" value="Phosphorylase Kinase, domain 1"/>
    <property type="match status" value="1"/>
</dbReference>
<dbReference type="InterPro" id="IPR011009">
    <property type="entry name" value="Kinase-like_dom_sf"/>
</dbReference>
<name>A0ABX8B4M8_9BACT</name>
<keyword evidence="9" id="KW-1185">Reference proteome</keyword>
<dbReference type="PROSITE" id="PS00107">
    <property type="entry name" value="PROTEIN_KINASE_ATP"/>
    <property type="match status" value="1"/>
</dbReference>
<accession>A0ABX8B4M8</accession>